<evidence type="ECO:0000256" key="2">
    <source>
        <dbReference type="ARBA" id="ARBA00023125"/>
    </source>
</evidence>
<dbReference type="InterPro" id="IPR010982">
    <property type="entry name" value="Lambda_DNA-bd_dom_sf"/>
</dbReference>
<dbReference type="GO" id="GO:0003700">
    <property type="term" value="F:DNA-binding transcription factor activity"/>
    <property type="evidence" value="ECO:0007669"/>
    <property type="project" value="TreeGrafter"/>
</dbReference>
<dbReference type="GO" id="GO:0000976">
    <property type="term" value="F:transcription cis-regulatory region binding"/>
    <property type="evidence" value="ECO:0007669"/>
    <property type="project" value="TreeGrafter"/>
</dbReference>
<gene>
    <name evidence="5" type="ORF">FCK90_14135</name>
</gene>
<dbReference type="Gene3D" id="1.10.260.40">
    <property type="entry name" value="lambda repressor-like DNA-binding domains"/>
    <property type="match status" value="1"/>
</dbReference>
<dbReference type="InterPro" id="IPR046335">
    <property type="entry name" value="LacI/GalR-like_sensor"/>
</dbReference>
<dbReference type="AlphaFoldDB" id="A0A5J5KW35"/>
<dbReference type="EMBL" id="SZWF01000030">
    <property type="protein sequence ID" value="KAA9393061.1"/>
    <property type="molecule type" value="Genomic_DNA"/>
</dbReference>
<dbReference type="SUPFAM" id="SSF53822">
    <property type="entry name" value="Periplasmic binding protein-like I"/>
    <property type="match status" value="1"/>
</dbReference>
<organism evidence="5 6">
    <name type="scientific">Kocuria coralli</name>
    <dbReference type="NCBI Taxonomy" id="1461025"/>
    <lineage>
        <taxon>Bacteria</taxon>
        <taxon>Bacillati</taxon>
        <taxon>Actinomycetota</taxon>
        <taxon>Actinomycetes</taxon>
        <taxon>Micrococcales</taxon>
        <taxon>Micrococcaceae</taxon>
        <taxon>Kocuria</taxon>
    </lineage>
</organism>
<protein>
    <submittedName>
        <fullName evidence="5">LacI family transcriptional regulator</fullName>
    </submittedName>
</protein>
<dbReference type="OrthoDB" id="3258243at2"/>
<proteinExistence type="predicted"/>
<dbReference type="Pfam" id="PF13377">
    <property type="entry name" value="Peripla_BP_3"/>
    <property type="match status" value="1"/>
</dbReference>
<accession>A0A5J5KW35</accession>
<keyword evidence="1" id="KW-0805">Transcription regulation</keyword>
<keyword evidence="3" id="KW-0804">Transcription</keyword>
<keyword evidence="6" id="KW-1185">Reference proteome</keyword>
<feature type="domain" description="HTH lacI-type" evidence="4">
    <location>
        <begin position="12"/>
        <end position="66"/>
    </location>
</feature>
<sequence length="339" mass="36573">MATNPARRPPRPTIYDVAREAGVSKSLVSLVLNDSPLVAEAKRTAVREAIERLGYRPSRAAAMLAANRSRMVGLVIDDFQNPWFVALLTGVREVMGPEGFQVAVREHYRMGDRTLNAIEGFLDTQVDALLVAGEPGRSFDFPGVPTVLEGHRLHDIAGADHVRADEALGVRLLMNHLRERGHRRIGHVTGAGGVAAARLQAYIEDSAREGEGPLYAGEGHGTNEEGGYLGTLELLDRHPGVTAIFAANDTMALGARAALRERGFEVPSGMALAGYDDSLLARSRFLDLTTIDGCGYDVGRACGEILLRRLADPDKEPETTVVPTRLVIRSSTSEPPRPA</sequence>
<dbReference type="CDD" id="cd06267">
    <property type="entry name" value="PBP1_LacI_sugar_binding-like"/>
    <property type="match status" value="1"/>
</dbReference>
<keyword evidence="2" id="KW-0238">DNA-binding</keyword>
<dbReference type="PANTHER" id="PTHR30146">
    <property type="entry name" value="LACI-RELATED TRANSCRIPTIONAL REPRESSOR"/>
    <property type="match status" value="1"/>
</dbReference>
<evidence type="ECO:0000313" key="6">
    <source>
        <dbReference type="Proteomes" id="UP000325957"/>
    </source>
</evidence>
<dbReference type="RefSeq" id="WP_158034952.1">
    <property type="nucleotide sequence ID" value="NZ_ML708632.1"/>
</dbReference>
<comment type="caution">
    <text evidence="5">The sequence shown here is derived from an EMBL/GenBank/DDBJ whole genome shotgun (WGS) entry which is preliminary data.</text>
</comment>
<name>A0A5J5KW35_9MICC</name>
<evidence type="ECO:0000313" key="5">
    <source>
        <dbReference type="EMBL" id="KAA9393061.1"/>
    </source>
</evidence>
<dbReference type="InterPro" id="IPR000843">
    <property type="entry name" value="HTH_LacI"/>
</dbReference>
<evidence type="ECO:0000256" key="3">
    <source>
        <dbReference type="ARBA" id="ARBA00023163"/>
    </source>
</evidence>
<dbReference type="Gene3D" id="3.40.50.2300">
    <property type="match status" value="2"/>
</dbReference>
<dbReference type="InterPro" id="IPR028082">
    <property type="entry name" value="Peripla_BP_I"/>
</dbReference>
<dbReference type="SUPFAM" id="SSF47413">
    <property type="entry name" value="lambda repressor-like DNA-binding domains"/>
    <property type="match status" value="1"/>
</dbReference>
<evidence type="ECO:0000256" key="1">
    <source>
        <dbReference type="ARBA" id="ARBA00023015"/>
    </source>
</evidence>
<dbReference type="CDD" id="cd01392">
    <property type="entry name" value="HTH_LacI"/>
    <property type="match status" value="1"/>
</dbReference>
<dbReference type="PROSITE" id="PS50932">
    <property type="entry name" value="HTH_LACI_2"/>
    <property type="match status" value="1"/>
</dbReference>
<reference evidence="5 6" key="1">
    <citation type="submission" date="2019-05" db="EMBL/GenBank/DDBJ databases">
        <title>Kocuria coralli sp. nov., a novel actinobacterium isolated from coral reef seawater.</title>
        <authorList>
            <person name="Li J."/>
        </authorList>
    </citation>
    <scope>NUCLEOTIDE SEQUENCE [LARGE SCALE GENOMIC DNA]</scope>
    <source>
        <strain evidence="5 6">SCSIO 13007</strain>
    </source>
</reference>
<dbReference type="Pfam" id="PF00356">
    <property type="entry name" value="LacI"/>
    <property type="match status" value="1"/>
</dbReference>
<dbReference type="Proteomes" id="UP000325957">
    <property type="component" value="Unassembled WGS sequence"/>
</dbReference>
<evidence type="ECO:0000259" key="4">
    <source>
        <dbReference type="PROSITE" id="PS50932"/>
    </source>
</evidence>
<dbReference type="PANTHER" id="PTHR30146:SF109">
    <property type="entry name" value="HTH-TYPE TRANSCRIPTIONAL REGULATOR GALS"/>
    <property type="match status" value="1"/>
</dbReference>
<dbReference type="SMART" id="SM00354">
    <property type="entry name" value="HTH_LACI"/>
    <property type="match status" value="1"/>
</dbReference>